<dbReference type="Pfam" id="PF13406">
    <property type="entry name" value="SLT_2"/>
    <property type="match status" value="1"/>
</dbReference>
<keyword evidence="1" id="KW-0175">Coiled coil</keyword>
<evidence type="ECO:0000313" key="3">
    <source>
        <dbReference type="EMBL" id="OGN27620.1"/>
    </source>
</evidence>
<dbReference type="Proteomes" id="UP000178444">
    <property type="component" value="Unassembled WGS sequence"/>
</dbReference>
<evidence type="ECO:0000256" key="1">
    <source>
        <dbReference type="SAM" id="Coils"/>
    </source>
</evidence>
<dbReference type="SUPFAM" id="SSF90257">
    <property type="entry name" value="Myosin rod fragments"/>
    <property type="match status" value="1"/>
</dbReference>
<feature type="domain" description="Transglycosylase SLT" evidence="2">
    <location>
        <begin position="268"/>
        <end position="404"/>
    </location>
</feature>
<dbReference type="AlphaFoldDB" id="A0A1F8GRK1"/>
<name>A0A1F8GRK1_9BACT</name>
<dbReference type="Gene3D" id="6.10.250.3150">
    <property type="match status" value="1"/>
</dbReference>
<dbReference type="SUPFAM" id="SSF53955">
    <property type="entry name" value="Lysozyme-like"/>
    <property type="match status" value="1"/>
</dbReference>
<organism evidence="3 4">
    <name type="scientific">Candidatus Yanofskybacteria bacterium RIFCSPLOWO2_01_FULL_49_17</name>
    <dbReference type="NCBI Taxonomy" id="1802700"/>
    <lineage>
        <taxon>Bacteria</taxon>
        <taxon>Candidatus Yanofskyibacteriota</taxon>
    </lineage>
</organism>
<dbReference type="InterPro" id="IPR023346">
    <property type="entry name" value="Lysozyme-like_dom_sf"/>
</dbReference>
<dbReference type="EMBL" id="MGKO01000008">
    <property type="protein sequence ID" value="OGN27620.1"/>
    <property type="molecule type" value="Genomic_DNA"/>
</dbReference>
<reference evidence="3 4" key="1">
    <citation type="journal article" date="2016" name="Nat. Commun.">
        <title>Thousands of microbial genomes shed light on interconnected biogeochemical processes in an aquifer system.</title>
        <authorList>
            <person name="Anantharaman K."/>
            <person name="Brown C.T."/>
            <person name="Hug L.A."/>
            <person name="Sharon I."/>
            <person name="Castelle C.J."/>
            <person name="Probst A.J."/>
            <person name="Thomas B.C."/>
            <person name="Singh A."/>
            <person name="Wilkins M.J."/>
            <person name="Karaoz U."/>
            <person name="Brodie E.L."/>
            <person name="Williams K.H."/>
            <person name="Hubbard S.S."/>
            <person name="Banfield J.F."/>
        </authorList>
    </citation>
    <scope>NUCLEOTIDE SEQUENCE [LARGE SCALE GENOMIC DNA]</scope>
</reference>
<protein>
    <recommendedName>
        <fullName evidence="2">Transglycosylase SLT domain-containing protein</fullName>
    </recommendedName>
</protein>
<dbReference type="InterPro" id="IPR031304">
    <property type="entry name" value="SLT_2"/>
</dbReference>
<evidence type="ECO:0000313" key="4">
    <source>
        <dbReference type="Proteomes" id="UP000178444"/>
    </source>
</evidence>
<comment type="caution">
    <text evidence="3">The sequence shown here is derived from an EMBL/GenBank/DDBJ whole genome shotgun (WGS) entry which is preliminary data.</text>
</comment>
<feature type="coiled-coil region" evidence="1">
    <location>
        <begin position="162"/>
        <end position="196"/>
    </location>
</feature>
<feature type="coiled-coil region" evidence="1">
    <location>
        <begin position="29"/>
        <end position="119"/>
    </location>
</feature>
<sequence length="441" mass="48986">MSRSRKFLWIIIISALLAGSFSVPITRAIADTASEISERTAQIQELQRQIDQYQQQINSYHGQAQTLQGEISNLTAQINQINLELRSLALSISNTNLQINDTQAKIAEAERKIGKGQESLGQYLRIIYQNDQESLTSILIKNDTLSDFFNELNSVKTIQDELKVAINNLTEFKTDLEQKKQDLEDRKTELARQQTLTTIEKRSADQIKAKKDRLLKDTRGQESRYQELVKKNQRDIEAIRAQISYLLQYGISAEEAVKYGQLAAIGAGIRPAFLLAELEQESALGANVGKCYIVNMTSGATRRVTNGQIYTKGIHPTRDLPLFLSITAELSKDPFQTPISCGQGWGGAMGAAQFIPSTWMGYRDEVSRITGRRPANPWNMEDAFVAAASKLARDGASSQTRAGEIAASKRYYCGSANSTSSACVNYANSVQRLAAEIEKNL</sequence>
<accession>A0A1F8GRK1</accession>
<proteinExistence type="predicted"/>
<gene>
    <name evidence="3" type="ORF">A2941_01350</name>
</gene>
<evidence type="ECO:0000259" key="2">
    <source>
        <dbReference type="Pfam" id="PF13406"/>
    </source>
</evidence>